<dbReference type="RefSeq" id="WP_113670646.1">
    <property type="nucleotide sequence ID" value="NZ_SOEB01000006.1"/>
</dbReference>
<accession>A0A4R8FYG1</accession>
<evidence type="ECO:0000313" key="2">
    <source>
        <dbReference type="Proteomes" id="UP000295484"/>
    </source>
</evidence>
<comment type="caution">
    <text evidence="1">The sequence shown here is derived from an EMBL/GenBank/DDBJ whole genome shotgun (WGS) entry which is preliminary data.</text>
</comment>
<evidence type="ECO:0008006" key="3">
    <source>
        <dbReference type="Google" id="ProtNLM"/>
    </source>
</evidence>
<gene>
    <name evidence="1" type="ORF">EV657_106145</name>
</gene>
<organism evidence="1 2">
    <name type="scientific">Rhodovulum visakhapatnamense</name>
    <dbReference type="NCBI Taxonomy" id="364297"/>
    <lineage>
        <taxon>Bacteria</taxon>
        <taxon>Pseudomonadati</taxon>
        <taxon>Pseudomonadota</taxon>
        <taxon>Alphaproteobacteria</taxon>
        <taxon>Rhodobacterales</taxon>
        <taxon>Paracoccaceae</taxon>
        <taxon>Rhodovulum</taxon>
    </lineage>
</organism>
<proteinExistence type="predicted"/>
<dbReference type="AlphaFoldDB" id="A0A4R8FYG1"/>
<sequence length="143" mass="14976">MPLTVTIQALRRAIPDCRVIAFVDLSARLVLRAEAEHSQPQEFYDALCLRGALLLGGQAAAASTEVFGTDQAPPEAVLLHEGRFELFVRAPRDPDEALCAVIGGEADIAAALAAMRATMAEIVEIVDAAPPAAAAGGSQDRGR</sequence>
<name>A0A4R8FYG1_9RHOB</name>
<reference evidence="1 2" key="1">
    <citation type="submission" date="2019-03" db="EMBL/GenBank/DDBJ databases">
        <title>Genomic Encyclopedia of Type Strains, Phase IV (KMG-IV): sequencing the most valuable type-strain genomes for metagenomic binning, comparative biology and taxonomic classification.</title>
        <authorList>
            <person name="Goeker M."/>
        </authorList>
    </citation>
    <scope>NUCLEOTIDE SEQUENCE [LARGE SCALE GENOMIC DNA]</scope>
    <source>
        <strain evidence="1 2">JA181</strain>
    </source>
</reference>
<protein>
    <recommendedName>
        <fullName evidence="3">Roadblock/LC7 domain-containing protein</fullName>
    </recommendedName>
</protein>
<evidence type="ECO:0000313" key="1">
    <source>
        <dbReference type="EMBL" id="TDX30660.1"/>
    </source>
</evidence>
<dbReference type="EMBL" id="SOEB01000006">
    <property type="protein sequence ID" value="TDX30660.1"/>
    <property type="molecule type" value="Genomic_DNA"/>
</dbReference>
<dbReference type="Proteomes" id="UP000295484">
    <property type="component" value="Unassembled WGS sequence"/>
</dbReference>